<reference evidence="1 2" key="1">
    <citation type="submission" date="2019-08" db="EMBL/GenBank/DDBJ databases">
        <title>In-depth cultivation of the pig gut microbiome towards novel bacterial diversity and tailored functional studies.</title>
        <authorList>
            <person name="Wylensek D."/>
            <person name="Hitch T.C.A."/>
            <person name="Clavel T."/>
        </authorList>
    </citation>
    <scope>NUCLEOTIDE SEQUENCE [LARGE SCALE GENOMIC DNA]</scope>
    <source>
        <strain evidence="1 2">WCA-693-APC-5D-A</strain>
    </source>
</reference>
<dbReference type="Proteomes" id="UP000433181">
    <property type="component" value="Unassembled WGS sequence"/>
</dbReference>
<dbReference type="Pfam" id="PF06124">
    <property type="entry name" value="DUF960"/>
    <property type="match status" value="1"/>
</dbReference>
<dbReference type="RefSeq" id="WP_154407469.1">
    <property type="nucleotide sequence ID" value="NZ_JBGVGN010000056.1"/>
</dbReference>
<gene>
    <name evidence="1" type="ORF">FYJ84_09905</name>
</gene>
<evidence type="ECO:0000313" key="1">
    <source>
        <dbReference type="EMBL" id="MSU09298.1"/>
    </source>
</evidence>
<dbReference type="Gene3D" id="3.10.450.150">
    <property type="entry name" value="enterococcus faecalis protein"/>
    <property type="match status" value="1"/>
</dbReference>
<dbReference type="EMBL" id="VUNR01000020">
    <property type="protein sequence ID" value="MSU09298.1"/>
    <property type="molecule type" value="Genomic_DNA"/>
</dbReference>
<name>A0A6I2UCP2_9FIRM</name>
<dbReference type="GeneID" id="96779237"/>
<evidence type="ECO:0000313" key="2">
    <source>
        <dbReference type="Proteomes" id="UP000433181"/>
    </source>
</evidence>
<keyword evidence="2" id="KW-1185">Reference proteome</keyword>
<sequence length="101" mass="11745">MFKNKRYLTAGIDASLPFPTQLLLWKMIDDMPEPKDYLQVFQLSKEIVDGKPVQKVHHKQEMPNYQEVAHLGILPAHDIKNGKIFVIDDGDHSTMLWAHEY</sequence>
<dbReference type="InterPro" id="IPR009303">
    <property type="entry name" value="DUF960"/>
</dbReference>
<protein>
    <submittedName>
        <fullName evidence="1">Uncharacterized protein</fullName>
    </submittedName>
</protein>
<dbReference type="AlphaFoldDB" id="A0A6I2UCP2"/>
<organism evidence="1 2">
    <name type="scientific">Anaerovibrio slackiae</name>
    <dbReference type="NCBI Taxonomy" id="2652309"/>
    <lineage>
        <taxon>Bacteria</taxon>
        <taxon>Bacillati</taxon>
        <taxon>Bacillota</taxon>
        <taxon>Negativicutes</taxon>
        <taxon>Selenomonadales</taxon>
        <taxon>Selenomonadaceae</taxon>
        <taxon>Anaerovibrio</taxon>
    </lineage>
</organism>
<proteinExistence type="predicted"/>
<comment type="caution">
    <text evidence="1">The sequence shown here is derived from an EMBL/GenBank/DDBJ whole genome shotgun (WGS) entry which is preliminary data.</text>
</comment>
<accession>A0A6I2UCP2</accession>